<feature type="signal peptide" evidence="2">
    <location>
        <begin position="1"/>
        <end position="17"/>
    </location>
</feature>
<keyword evidence="4" id="KW-1185">Reference proteome</keyword>
<sequence>MKLITSTLLVLSLSADAFVIPGSQPSSLSTTTTSTSLKDVGLQWGFDETGCRNEYFLEHWSDRNTNYTPQSNWAYDPWSGISQTIFVPRHKEVIGAFQHEFASKDILGTTASPKSTPAPPAQQQQNAPTLPPSEPAQPMPDAQVAAPHYEAQKMMN</sequence>
<feature type="compositionally biased region" description="Pro residues" evidence="1">
    <location>
        <begin position="129"/>
        <end position="138"/>
    </location>
</feature>
<evidence type="ECO:0000256" key="1">
    <source>
        <dbReference type="SAM" id="MobiDB-lite"/>
    </source>
</evidence>
<dbReference type="EMBL" id="CAKOGP040001914">
    <property type="protein sequence ID" value="CAJ1956439.1"/>
    <property type="molecule type" value="Genomic_DNA"/>
</dbReference>
<keyword evidence="2" id="KW-0732">Signal</keyword>
<gene>
    <name evidence="3" type="ORF">CYCCA115_LOCUS16234</name>
</gene>
<comment type="caution">
    <text evidence="3">The sequence shown here is derived from an EMBL/GenBank/DDBJ whole genome shotgun (WGS) entry which is preliminary data.</text>
</comment>
<accession>A0AAD2FZ72</accession>
<evidence type="ECO:0000256" key="2">
    <source>
        <dbReference type="SAM" id="SignalP"/>
    </source>
</evidence>
<feature type="chain" id="PRO_5041934915" evidence="2">
    <location>
        <begin position="18"/>
        <end position="156"/>
    </location>
</feature>
<organism evidence="3 4">
    <name type="scientific">Cylindrotheca closterium</name>
    <dbReference type="NCBI Taxonomy" id="2856"/>
    <lineage>
        <taxon>Eukaryota</taxon>
        <taxon>Sar</taxon>
        <taxon>Stramenopiles</taxon>
        <taxon>Ochrophyta</taxon>
        <taxon>Bacillariophyta</taxon>
        <taxon>Bacillariophyceae</taxon>
        <taxon>Bacillariophycidae</taxon>
        <taxon>Bacillariales</taxon>
        <taxon>Bacillariaceae</taxon>
        <taxon>Cylindrotheca</taxon>
    </lineage>
</organism>
<feature type="region of interest" description="Disordered" evidence="1">
    <location>
        <begin position="108"/>
        <end position="156"/>
    </location>
</feature>
<dbReference type="AlphaFoldDB" id="A0AAD2FZ72"/>
<protein>
    <submittedName>
        <fullName evidence="3">Uncharacterized protein</fullName>
    </submittedName>
</protein>
<name>A0AAD2FZ72_9STRA</name>
<proteinExistence type="predicted"/>
<evidence type="ECO:0000313" key="4">
    <source>
        <dbReference type="Proteomes" id="UP001295423"/>
    </source>
</evidence>
<evidence type="ECO:0000313" key="3">
    <source>
        <dbReference type="EMBL" id="CAJ1956439.1"/>
    </source>
</evidence>
<feature type="compositionally biased region" description="Low complexity" evidence="1">
    <location>
        <begin position="109"/>
        <end position="128"/>
    </location>
</feature>
<reference evidence="3" key="1">
    <citation type="submission" date="2023-08" db="EMBL/GenBank/DDBJ databases">
        <authorList>
            <person name="Audoor S."/>
            <person name="Bilcke G."/>
        </authorList>
    </citation>
    <scope>NUCLEOTIDE SEQUENCE</scope>
</reference>
<dbReference type="Proteomes" id="UP001295423">
    <property type="component" value="Unassembled WGS sequence"/>
</dbReference>